<feature type="transmembrane region" description="Helical" evidence="7">
    <location>
        <begin position="139"/>
        <end position="162"/>
    </location>
</feature>
<feature type="transmembrane region" description="Helical" evidence="7">
    <location>
        <begin position="12"/>
        <end position="33"/>
    </location>
</feature>
<feature type="transmembrane region" description="Helical" evidence="7">
    <location>
        <begin position="70"/>
        <end position="95"/>
    </location>
</feature>
<dbReference type="PANTHER" id="PTHR43744">
    <property type="entry name" value="ABC TRANSPORTER PERMEASE PROTEIN MG189-RELATED-RELATED"/>
    <property type="match status" value="1"/>
</dbReference>
<evidence type="ECO:0000256" key="1">
    <source>
        <dbReference type="ARBA" id="ARBA00004651"/>
    </source>
</evidence>
<reference evidence="9 10" key="1">
    <citation type="submission" date="2021-07" db="EMBL/GenBank/DDBJ databases">
        <title>Paenibacillus radiodurans sp. nov., isolated from the southeastern edge of Tengger Desert.</title>
        <authorList>
            <person name="Zhang G."/>
        </authorList>
    </citation>
    <scope>NUCLEOTIDE SEQUENCE [LARGE SCALE GENOMIC DNA]</scope>
    <source>
        <strain evidence="9 10">CCM 7311</strain>
    </source>
</reference>
<evidence type="ECO:0000256" key="4">
    <source>
        <dbReference type="ARBA" id="ARBA00022692"/>
    </source>
</evidence>
<keyword evidence="3" id="KW-1003">Cell membrane</keyword>
<dbReference type="InterPro" id="IPR000515">
    <property type="entry name" value="MetI-like"/>
</dbReference>
<keyword evidence="2 7" id="KW-0813">Transport</keyword>
<proteinExistence type="inferred from homology"/>
<feature type="domain" description="ABC transmembrane type-1" evidence="8">
    <location>
        <begin position="71"/>
        <end position="243"/>
    </location>
</feature>
<dbReference type="PROSITE" id="PS50928">
    <property type="entry name" value="ABC_TM1"/>
    <property type="match status" value="1"/>
</dbReference>
<evidence type="ECO:0000313" key="9">
    <source>
        <dbReference type="EMBL" id="MBW7456264.1"/>
    </source>
</evidence>
<dbReference type="InterPro" id="IPR035906">
    <property type="entry name" value="MetI-like_sf"/>
</dbReference>
<feature type="transmembrane region" description="Helical" evidence="7">
    <location>
        <begin position="107"/>
        <end position="127"/>
    </location>
</feature>
<dbReference type="Gene3D" id="1.10.3720.10">
    <property type="entry name" value="MetI-like"/>
    <property type="match status" value="1"/>
</dbReference>
<comment type="caution">
    <text evidence="9">The sequence shown here is derived from an EMBL/GenBank/DDBJ whole genome shotgun (WGS) entry which is preliminary data.</text>
</comment>
<sequence>MNRTSNRFVRFILVVILTLVAVVAVYPLAYMLLSSMKTSIEFIRNPIAWPKTFYFDNFQALYYRFSLLRLFGNTLVSVGGALILSLVLSVPAAFAFAKLRFRFKNSLYMTMIGMMTVPGITFILPNFLLMSRLGWVNHFASVIVIWGVTSIPGNVFLLRALLHSLPNEILEAVRIDGAGYLQVLLRVVVPLSLPGLATVSIFNATAWWNDLLTPLVYLQSDEMKTMTVAVATILGRFSSDYPL</sequence>
<evidence type="ECO:0000256" key="6">
    <source>
        <dbReference type="ARBA" id="ARBA00023136"/>
    </source>
</evidence>
<accession>A0ABS7C5W3</accession>
<evidence type="ECO:0000256" key="5">
    <source>
        <dbReference type="ARBA" id="ARBA00022989"/>
    </source>
</evidence>
<evidence type="ECO:0000256" key="2">
    <source>
        <dbReference type="ARBA" id="ARBA00022448"/>
    </source>
</evidence>
<evidence type="ECO:0000256" key="7">
    <source>
        <dbReference type="RuleBase" id="RU363032"/>
    </source>
</evidence>
<dbReference type="PANTHER" id="PTHR43744:SF12">
    <property type="entry name" value="ABC TRANSPORTER PERMEASE PROTEIN MG189-RELATED"/>
    <property type="match status" value="1"/>
</dbReference>
<feature type="non-terminal residue" evidence="9">
    <location>
        <position position="243"/>
    </location>
</feature>
<comment type="similarity">
    <text evidence="7">Belongs to the binding-protein-dependent transport system permease family.</text>
</comment>
<evidence type="ECO:0000259" key="8">
    <source>
        <dbReference type="PROSITE" id="PS50928"/>
    </source>
</evidence>
<keyword evidence="6 7" id="KW-0472">Membrane</keyword>
<dbReference type="Proteomes" id="UP001519887">
    <property type="component" value="Unassembled WGS sequence"/>
</dbReference>
<keyword evidence="4 7" id="KW-0812">Transmembrane</keyword>
<gene>
    <name evidence="9" type="ORF">K0U00_19715</name>
</gene>
<feature type="transmembrane region" description="Helical" evidence="7">
    <location>
        <begin position="183"/>
        <end position="208"/>
    </location>
</feature>
<evidence type="ECO:0000313" key="10">
    <source>
        <dbReference type="Proteomes" id="UP001519887"/>
    </source>
</evidence>
<name>A0ABS7C5W3_9BACL</name>
<dbReference type="Pfam" id="PF00528">
    <property type="entry name" value="BPD_transp_1"/>
    <property type="match status" value="1"/>
</dbReference>
<comment type="subcellular location">
    <subcellularLocation>
        <location evidence="1 7">Cell membrane</location>
        <topology evidence="1 7">Multi-pass membrane protein</topology>
    </subcellularLocation>
</comment>
<dbReference type="EMBL" id="JAHZIK010000534">
    <property type="protein sequence ID" value="MBW7456264.1"/>
    <property type="molecule type" value="Genomic_DNA"/>
</dbReference>
<organism evidence="9 10">
    <name type="scientific">Paenibacillus sepulcri</name>
    <dbReference type="NCBI Taxonomy" id="359917"/>
    <lineage>
        <taxon>Bacteria</taxon>
        <taxon>Bacillati</taxon>
        <taxon>Bacillota</taxon>
        <taxon>Bacilli</taxon>
        <taxon>Bacillales</taxon>
        <taxon>Paenibacillaceae</taxon>
        <taxon>Paenibacillus</taxon>
    </lineage>
</organism>
<keyword evidence="5 7" id="KW-1133">Transmembrane helix</keyword>
<dbReference type="SUPFAM" id="SSF161098">
    <property type="entry name" value="MetI-like"/>
    <property type="match status" value="1"/>
</dbReference>
<protein>
    <submittedName>
        <fullName evidence="9">Carbohydrate ABC transporter permease</fullName>
    </submittedName>
</protein>
<evidence type="ECO:0000256" key="3">
    <source>
        <dbReference type="ARBA" id="ARBA00022475"/>
    </source>
</evidence>
<keyword evidence="10" id="KW-1185">Reference proteome</keyword>
<dbReference type="CDD" id="cd06261">
    <property type="entry name" value="TM_PBP2"/>
    <property type="match status" value="1"/>
</dbReference>